<dbReference type="EMBL" id="WFKJ01000003">
    <property type="protein sequence ID" value="KAB7892561.1"/>
    <property type="molecule type" value="Genomic_DNA"/>
</dbReference>
<protein>
    <recommendedName>
        <fullName evidence="3">OmpR/PhoB-type domain-containing protein</fullName>
    </recommendedName>
</protein>
<reference evidence="1 2" key="1">
    <citation type="submission" date="2019-10" db="EMBL/GenBank/DDBJ databases">
        <title>Poseidonibacter ostreae sp. nov., isolated from the gut of the Ostrea denselamellosa.</title>
        <authorList>
            <person name="Choi A."/>
        </authorList>
    </citation>
    <scope>NUCLEOTIDE SEQUENCE [LARGE SCALE GENOMIC DNA]</scope>
    <source>
        <strain evidence="1 2">SJOD-M-5</strain>
    </source>
</reference>
<dbReference type="Proteomes" id="UP000461010">
    <property type="component" value="Unassembled WGS sequence"/>
</dbReference>
<evidence type="ECO:0000313" key="1">
    <source>
        <dbReference type="EMBL" id="KAB7892561.1"/>
    </source>
</evidence>
<name>A0ABQ6VPT8_9BACT</name>
<proteinExistence type="predicted"/>
<gene>
    <name evidence="1" type="ORF">GBG18_01515</name>
</gene>
<evidence type="ECO:0008006" key="3">
    <source>
        <dbReference type="Google" id="ProtNLM"/>
    </source>
</evidence>
<comment type="caution">
    <text evidence="1">The sequence shown here is derived from an EMBL/GenBank/DDBJ whole genome shotgun (WGS) entry which is preliminary data.</text>
</comment>
<evidence type="ECO:0000313" key="2">
    <source>
        <dbReference type="Proteomes" id="UP000461010"/>
    </source>
</evidence>
<organism evidence="1 2">
    <name type="scientific">Poseidonibacter ostreae</name>
    <dbReference type="NCBI Taxonomy" id="2654171"/>
    <lineage>
        <taxon>Bacteria</taxon>
        <taxon>Pseudomonadati</taxon>
        <taxon>Campylobacterota</taxon>
        <taxon>Epsilonproteobacteria</taxon>
        <taxon>Campylobacterales</taxon>
        <taxon>Arcobacteraceae</taxon>
        <taxon>Poseidonibacter</taxon>
    </lineage>
</organism>
<accession>A0ABQ6VPT8</accession>
<sequence>MTLLEYKGKVVPVDVLTLRAWGKDNVSIFTFRNMINQIRVKTYYGIITNHSNLGYTININNMEID</sequence>
<keyword evidence="2" id="KW-1185">Reference proteome</keyword>